<evidence type="ECO:0000313" key="2">
    <source>
        <dbReference type="EMBL" id="SED01005.1"/>
    </source>
</evidence>
<feature type="region of interest" description="Disordered" evidence="1">
    <location>
        <begin position="156"/>
        <end position="186"/>
    </location>
</feature>
<accession>A0A1H4X620</accession>
<protein>
    <submittedName>
        <fullName evidence="2">Uncharacterized protein</fullName>
    </submittedName>
</protein>
<name>A0A1H4X620_RHOJO</name>
<evidence type="ECO:0000313" key="3">
    <source>
        <dbReference type="Proteomes" id="UP000183407"/>
    </source>
</evidence>
<organism evidence="2 3">
    <name type="scientific">Rhodococcus jostii</name>
    <dbReference type="NCBI Taxonomy" id="132919"/>
    <lineage>
        <taxon>Bacteria</taxon>
        <taxon>Bacillati</taxon>
        <taxon>Actinomycetota</taxon>
        <taxon>Actinomycetes</taxon>
        <taxon>Mycobacteriales</taxon>
        <taxon>Nocardiaceae</taxon>
        <taxon>Rhodococcus</taxon>
    </lineage>
</organism>
<gene>
    <name evidence="2" type="ORF">SAMN04490220_3212</name>
</gene>
<dbReference type="Proteomes" id="UP000183407">
    <property type="component" value="Unassembled WGS sequence"/>
</dbReference>
<reference evidence="3" key="1">
    <citation type="submission" date="2016-10" db="EMBL/GenBank/DDBJ databases">
        <authorList>
            <person name="Varghese N."/>
        </authorList>
    </citation>
    <scope>NUCLEOTIDE SEQUENCE [LARGE SCALE GENOMIC DNA]</scope>
    <source>
        <strain evidence="3">DSM 44719</strain>
    </source>
</reference>
<evidence type="ECO:0000256" key="1">
    <source>
        <dbReference type="SAM" id="MobiDB-lite"/>
    </source>
</evidence>
<sequence>MSSADVITDELRLLPARAAQFIRRHRDLGDSAPETGFSVLEVLVHCAPVRGDAFVAFQLLSRRDLPASDILQQDVLDDALAGLDSFAVTEHECEETFGPNWPQVMMHAVDAATVLHERFGELRQPSDAVDSRPRLAAWICARCGLGGRTDQVLVSRPGRRLGTAPHGRGDPAGGRAAVLGTRDRGP</sequence>
<proteinExistence type="predicted"/>
<dbReference type="AlphaFoldDB" id="A0A1H4X620"/>
<dbReference type="EMBL" id="FNTL01000004">
    <property type="protein sequence ID" value="SED01005.1"/>
    <property type="molecule type" value="Genomic_DNA"/>
</dbReference>